<dbReference type="Proteomes" id="UP001442841">
    <property type="component" value="Chromosome"/>
</dbReference>
<dbReference type="InterPro" id="IPR008691">
    <property type="entry name" value="LpqH"/>
</dbReference>
<evidence type="ECO:0000256" key="2">
    <source>
        <dbReference type="ARBA" id="ARBA00023136"/>
    </source>
</evidence>
<name>A0ABZ3FKG8_9ACTN</name>
<dbReference type="EMBL" id="CP154795">
    <property type="protein sequence ID" value="XAN06541.1"/>
    <property type="molecule type" value="Genomic_DNA"/>
</dbReference>
<gene>
    <name evidence="5" type="ORF">AADG42_04185</name>
</gene>
<evidence type="ECO:0000256" key="3">
    <source>
        <dbReference type="SAM" id="MobiDB-lite"/>
    </source>
</evidence>
<evidence type="ECO:0000313" key="5">
    <source>
        <dbReference type="EMBL" id="XAN06541.1"/>
    </source>
</evidence>
<feature type="signal peptide" evidence="4">
    <location>
        <begin position="1"/>
        <end position="24"/>
    </location>
</feature>
<dbReference type="Pfam" id="PF05481">
    <property type="entry name" value="Myco_19_kDa"/>
    <property type="match status" value="1"/>
</dbReference>
<protein>
    <submittedName>
        <fullName evidence="5">Lipoprotein LpqH</fullName>
    </submittedName>
</protein>
<dbReference type="RefSeq" id="WP_425307971.1">
    <property type="nucleotide sequence ID" value="NZ_CP154795.1"/>
</dbReference>
<feature type="region of interest" description="Disordered" evidence="3">
    <location>
        <begin position="25"/>
        <end position="54"/>
    </location>
</feature>
<proteinExistence type="predicted"/>
<evidence type="ECO:0000256" key="4">
    <source>
        <dbReference type="SAM" id="SignalP"/>
    </source>
</evidence>
<dbReference type="PROSITE" id="PS51257">
    <property type="entry name" value="PROKAR_LIPOPROTEIN"/>
    <property type="match status" value="1"/>
</dbReference>
<keyword evidence="4" id="KW-0732">Signal</keyword>
<accession>A0ABZ3FKG8</accession>
<evidence type="ECO:0000256" key="1">
    <source>
        <dbReference type="ARBA" id="ARBA00022475"/>
    </source>
</evidence>
<keyword evidence="5" id="KW-0449">Lipoprotein</keyword>
<keyword evidence="2" id="KW-0472">Membrane</keyword>
<reference evidence="5 6" key="1">
    <citation type="submission" date="2024-04" db="EMBL/GenBank/DDBJ databases">
        <title>Isolation of an actinomycete strain from pig manure.</title>
        <authorList>
            <person name="Gong T."/>
            <person name="Yu Z."/>
            <person name="An M."/>
            <person name="Wei C."/>
            <person name="Yang W."/>
            <person name="Liu L."/>
        </authorList>
    </citation>
    <scope>NUCLEOTIDE SEQUENCE [LARGE SCALE GENOMIC DNA]</scope>
    <source>
        <strain evidence="5 6">ZF39</strain>
    </source>
</reference>
<feature type="chain" id="PRO_5046685449" evidence="4">
    <location>
        <begin position="25"/>
        <end position="173"/>
    </location>
</feature>
<sequence>MRSRLFFALPCAALVALTACGSSAPTTTPGTTEGAATTSAPASAPATTTGAAASGTSKLVVDGKNLVSKPAISCSSSDNNASTVIAIVDMGTADYQMVGASAAIETADNKVTMFSINAGGGSGTPIKINYNGRMPGEPGSVTATKSGNVWTLTGEAKPEDGPLVPFEVVADCS</sequence>
<keyword evidence="1" id="KW-1003">Cell membrane</keyword>
<evidence type="ECO:0000313" key="6">
    <source>
        <dbReference type="Proteomes" id="UP001442841"/>
    </source>
</evidence>
<organism evidence="5 6">
    <name type="scientific">Ammonicoccus fulvus</name>
    <dbReference type="NCBI Taxonomy" id="3138240"/>
    <lineage>
        <taxon>Bacteria</taxon>
        <taxon>Bacillati</taxon>
        <taxon>Actinomycetota</taxon>
        <taxon>Actinomycetes</taxon>
        <taxon>Propionibacteriales</taxon>
        <taxon>Propionibacteriaceae</taxon>
        <taxon>Ammonicoccus</taxon>
    </lineage>
</organism>
<keyword evidence="6" id="KW-1185">Reference proteome</keyword>